<dbReference type="Proteomes" id="UP000708208">
    <property type="component" value="Unassembled WGS sequence"/>
</dbReference>
<feature type="non-terminal residue" evidence="1">
    <location>
        <position position="1"/>
    </location>
</feature>
<sequence length="47" mass="5454">LSSHYGDYEEAEICVNEALLSQALIWLAVLFNEEDFEDFLTDNNDAW</sequence>
<evidence type="ECO:0000313" key="1">
    <source>
        <dbReference type="EMBL" id="CAG7716497.1"/>
    </source>
</evidence>
<dbReference type="EMBL" id="CAJVCH010039036">
    <property type="protein sequence ID" value="CAG7716497.1"/>
    <property type="molecule type" value="Genomic_DNA"/>
</dbReference>
<keyword evidence="2" id="KW-1185">Reference proteome</keyword>
<name>A0A8J2JCX7_9HEXA</name>
<dbReference type="AlphaFoldDB" id="A0A8J2JCX7"/>
<evidence type="ECO:0000313" key="2">
    <source>
        <dbReference type="Proteomes" id="UP000708208"/>
    </source>
</evidence>
<protein>
    <submittedName>
        <fullName evidence="1">Uncharacterized protein</fullName>
    </submittedName>
</protein>
<reference evidence="1" key="1">
    <citation type="submission" date="2021-06" db="EMBL/GenBank/DDBJ databases">
        <authorList>
            <person name="Hodson N. C."/>
            <person name="Mongue J. A."/>
            <person name="Jaron S. K."/>
        </authorList>
    </citation>
    <scope>NUCLEOTIDE SEQUENCE</scope>
</reference>
<accession>A0A8J2JCX7</accession>
<gene>
    <name evidence="1" type="ORF">AFUS01_LOCUS6004</name>
</gene>
<organism evidence="1 2">
    <name type="scientific">Allacma fusca</name>
    <dbReference type="NCBI Taxonomy" id="39272"/>
    <lineage>
        <taxon>Eukaryota</taxon>
        <taxon>Metazoa</taxon>
        <taxon>Ecdysozoa</taxon>
        <taxon>Arthropoda</taxon>
        <taxon>Hexapoda</taxon>
        <taxon>Collembola</taxon>
        <taxon>Symphypleona</taxon>
        <taxon>Sminthuridae</taxon>
        <taxon>Allacma</taxon>
    </lineage>
</organism>
<comment type="caution">
    <text evidence="1">The sequence shown here is derived from an EMBL/GenBank/DDBJ whole genome shotgun (WGS) entry which is preliminary data.</text>
</comment>
<proteinExistence type="predicted"/>